<protein>
    <submittedName>
        <fullName evidence="10 11">Cytochrome C</fullName>
    </submittedName>
</protein>
<dbReference type="Proteomes" id="UP000278334">
    <property type="component" value="Chromosome"/>
</dbReference>
<proteinExistence type="predicted"/>
<dbReference type="Proteomes" id="UP000643672">
    <property type="component" value="Unassembled WGS sequence"/>
</dbReference>
<evidence type="ECO:0000256" key="2">
    <source>
        <dbReference type="ARBA" id="ARBA00022617"/>
    </source>
</evidence>
<keyword evidence="2 6" id="KW-0349">Heme</keyword>
<name>A0A1J5U771_9GAMM</name>
<dbReference type="GO" id="GO:0020037">
    <property type="term" value="F:heme binding"/>
    <property type="evidence" value="ECO:0007669"/>
    <property type="project" value="InterPro"/>
</dbReference>
<keyword evidence="3 6" id="KW-0479">Metal-binding</keyword>
<dbReference type="EMBL" id="CAESAQ020000078">
    <property type="protein sequence ID" value="CAB5503561.1"/>
    <property type="molecule type" value="Genomic_DNA"/>
</dbReference>
<reference evidence="12" key="1">
    <citation type="submission" date="2016-09" db="EMBL/GenBank/DDBJ databases">
        <title>Genome Sequence of Bathymodiolus thermophilus sulfur-oxidizing gill endosymbiont.</title>
        <authorList>
            <person name="Ponnudurai R."/>
            <person name="Kleiner M."/>
            <person name="Sayavedra L."/>
            <person name="Thuermer A."/>
            <person name="Felbeck H."/>
            <person name="Schlueter R."/>
            <person name="Schweder T."/>
            <person name="Markert S."/>
        </authorList>
    </citation>
    <scope>NUCLEOTIDE SEQUENCE [LARGE SCALE GENOMIC DNA]</scope>
    <source>
        <strain evidence="12">BAT/CrabSpa'14</strain>
    </source>
</reference>
<organism evidence="11 12">
    <name type="scientific">Bathymodiolus thermophilus thioautotrophic gill symbiont</name>
    <dbReference type="NCBI Taxonomy" id="2360"/>
    <lineage>
        <taxon>Bacteria</taxon>
        <taxon>Pseudomonadati</taxon>
        <taxon>Pseudomonadota</taxon>
        <taxon>Gammaproteobacteria</taxon>
        <taxon>sulfur-oxidizing symbionts</taxon>
    </lineage>
</organism>
<dbReference type="PANTHER" id="PTHR33751:SF9">
    <property type="entry name" value="CYTOCHROME C4"/>
    <property type="match status" value="1"/>
</dbReference>
<accession>A0A1J5U771</accession>
<dbReference type="InterPro" id="IPR036909">
    <property type="entry name" value="Cyt_c-like_dom_sf"/>
</dbReference>
<gene>
    <name evidence="11" type="ORF">BGC33_11325</name>
    <name evidence="9" type="ORF">MS2017_1810</name>
    <name evidence="10" type="ORF">THERMOS_1795</name>
</gene>
<keyword evidence="5 6" id="KW-0408">Iron</keyword>
<dbReference type="GO" id="GO:0009055">
    <property type="term" value="F:electron transfer activity"/>
    <property type="evidence" value="ECO:0007669"/>
    <property type="project" value="InterPro"/>
</dbReference>
<dbReference type="Pfam" id="PF00034">
    <property type="entry name" value="Cytochrom_C"/>
    <property type="match status" value="1"/>
</dbReference>
<evidence type="ECO:0000256" key="7">
    <source>
        <dbReference type="SAM" id="SignalP"/>
    </source>
</evidence>
<dbReference type="PROSITE" id="PS51007">
    <property type="entry name" value="CYTC"/>
    <property type="match status" value="1"/>
</dbReference>
<dbReference type="AlphaFoldDB" id="A0A1J5U771"/>
<evidence type="ECO:0000256" key="3">
    <source>
        <dbReference type="ARBA" id="ARBA00022723"/>
    </source>
</evidence>
<feature type="signal peptide" evidence="7">
    <location>
        <begin position="1"/>
        <end position="25"/>
    </location>
</feature>
<feature type="domain" description="Cytochrome c" evidence="8">
    <location>
        <begin position="22"/>
        <end position="100"/>
    </location>
</feature>
<reference evidence="10 14" key="4">
    <citation type="submission" date="2020-05" db="EMBL/GenBank/DDBJ databases">
        <authorList>
            <person name="Petersen J."/>
            <person name="Sayavedra L."/>
        </authorList>
    </citation>
    <scope>NUCLEOTIDE SEQUENCE [LARGE SCALE GENOMIC DNA]</scope>
    <source>
        <strain evidence="10">B thermophilus SOXS</strain>
    </source>
</reference>
<reference evidence="11" key="2">
    <citation type="journal article" date="2017" name="Stand. Genomic Sci.">
        <title>Genome sequence of the sulfur-oxidizing Bathymodiolus thermophilus gill endosymbiont.</title>
        <authorList>
            <person name="Ponnudurai R."/>
            <person name="Sayavedra L."/>
            <person name="Kleiner M."/>
            <person name="Heiden S.E."/>
            <person name="Thurmer A."/>
            <person name="Felbeck H."/>
            <person name="Schluter R."/>
            <person name="Sievert S.M."/>
            <person name="Daniel R."/>
            <person name="Schweder T."/>
            <person name="Markert S."/>
        </authorList>
    </citation>
    <scope>NUCLEOTIDE SEQUENCE</scope>
    <source>
        <strain evidence="11">BAT/CrabSpa'14</strain>
    </source>
</reference>
<evidence type="ECO:0000313" key="12">
    <source>
        <dbReference type="Proteomes" id="UP000182798"/>
    </source>
</evidence>
<dbReference type="SUPFAM" id="SSF46626">
    <property type="entry name" value="Cytochrome c"/>
    <property type="match status" value="1"/>
</dbReference>
<dbReference type="KEGG" id="bthg:MS2017_1810"/>
<keyword evidence="4" id="KW-0249">Electron transport</keyword>
<keyword evidence="14" id="KW-1185">Reference proteome</keyword>
<dbReference type="InterPro" id="IPR009056">
    <property type="entry name" value="Cyt_c-like_dom"/>
</dbReference>
<dbReference type="Gene3D" id="1.10.760.10">
    <property type="entry name" value="Cytochrome c-like domain"/>
    <property type="match status" value="1"/>
</dbReference>
<evidence type="ECO:0000313" key="13">
    <source>
        <dbReference type="Proteomes" id="UP000278334"/>
    </source>
</evidence>
<dbReference type="GO" id="GO:0046872">
    <property type="term" value="F:metal ion binding"/>
    <property type="evidence" value="ECO:0007669"/>
    <property type="project" value="UniProtKB-KW"/>
</dbReference>
<keyword evidence="1" id="KW-0813">Transport</keyword>
<dbReference type="EMBL" id="MIQH01000564">
    <property type="protein sequence ID" value="OIR24670.1"/>
    <property type="molecule type" value="Genomic_DNA"/>
</dbReference>
<evidence type="ECO:0000313" key="11">
    <source>
        <dbReference type="EMBL" id="OIR24670.1"/>
    </source>
</evidence>
<dbReference type="InterPro" id="IPR050597">
    <property type="entry name" value="Cytochrome_c_Oxidase_Subunit"/>
</dbReference>
<dbReference type="RefSeq" id="WP_071564381.1">
    <property type="nucleotide sequence ID" value="NZ_CAESAQ020000078.1"/>
</dbReference>
<evidence type="ECO:0000256" key="6">
    <source>
        <dbReference type="PROSITE-ProRule" id="PRU00433"/>
    </source>
</evidence>
<reference evidence="9 13" key="3">
    <citation type="submission" date="2017-11" db="EMBL/GenBank/DDBJ databases">
        <title>Genome sequence of the bacterial symbiont EPR9N from a vent mussel Bathymodiolus thermophilus.</title>
        <authorList>
            <person name="Won Y.-J."/>
        </authorList>
    </citation>
    <scope>NUCLEOTIDE SEQUENCE [LARGE SCALE GENOMIC DNA]</scope>
    <source>
        <strain evidence="9 13">EPR9N</strain>
    </source>
</reference>
<dbReference type="PANTHER" id="PTHR33751">
    <property type="entry name" value="CBB3-TYPE CYTOCHROME C OXIDASE SUBUNIT FIXP"/>
    <property type="match status" value="1"/>
</dbReference>
<dbReference type="Proteomes" id="UP000182798">
    <property type="component" value="Unassembled WGS sequence"/>
</dbReference>
<evidence type="ECO:0000313" key="10">
    <source>
        <dbReference type="EMBL" id="CAB5503561.1"/>
    </source>
</evidence>
<evidence type="ECO:0000313" key="14">
    <source>
        <dbReference type="Proteomes" id="UP000643672"/>
    </source>
</evidence>
<evidence type="ECO:0000313" key="9">
    <source>
        <dbReference type="EMBL" id="AYQ57484.1"/>
    </source>
</evidence>
<evidence type="ECO:0000256" key="4">
    <source>
        <dbReference type="ARBA" id="ARBA00022982"/>
    </source>
</evidence>
<dbReference type="EMBL" id="CP024634">
    <property type="protein sequence ID" value="AYQ57484.1"/>
    <property type="molecule type" value="Genomic_DNA"/>
</dbReference>
<evidence type="ECO:0000259" key="8">
    <source>
        <dbReference type="PROSITE" id="PS51007"/>
    </source>
</evidence>
<sequence length="100" mass="10391">MFLTTTKKVLAVAATVMSMSSMVQADGKAAYTAGGCAGCHGVAGKSIAPIYPHLAGQQAAYIVKQLKDFQSGARKDPTMSAMAALSKGKEQIIADWLAKQ</sequence>
<evidence type="ECO:0000256" key="1">
    <source>
        <dbReference type="ARBA" id="ARBA00022448"/>
    </source>
</evidence>
<evidence type="ECO:0000256" key="5">
    <source>
        <dbReference type="ARBA" id="ARBA00023004"/>
    </source>
</evidence>
<feature type="chain" id="PRO_5044561964" evidence="7">
    <location>
        <begin position="26"/>
        <end position="100"/>
    </location>
</feature>
<dbReference type="OrthoDB" id="9796421at2"/>
<keyword evidence="7" id="KW-0732">Signal</keyword>